<feature type="signal peptide" evidence="1">
    <location>
        <begin position="1"/>
        <end position="18"/>
    </location>
</feature>
<sequence>MQFSSAIISAITVALASAAAIEKRENVFDVSDFSAGCIPHSTQCLYSFTVIQSGSIETPATGVKCNALVSANTDGTLPDIPQWGGSCINSSRRFWFTREDAGLNFFVSQQVSPASNQTASHLLPNSELVTVANSIGSTQSYNGPTSFGLDYSTSA</sequence>
<keyword evidence="1" id="KW-0732">Signal</keyword>
<gene>
    <name evidence="2" type="ORF">BELL_0641g00040</name>
</gene>
<evidence type="ECO:0008006" key="4">
    <source>
        <dbReference type="Google" id="ProtNLM"/>
    </source>
</evidence>
<evidence type="ECO:0000256" key="1">
    <source>
        <dbReference type="SAM" id="SignalP"/>
    </source>
</evidence>
<proteinExistence type="predicted"/>
<evidence type="ECO:0000313" key="3">
    <source>
        <dbReference type="Proteomes" id="UP000297229"/>
    </source>
</evidence>
<evidence type="ECO:0000313" key="2">
    <source>
        <dbReference type="EMBL" id="TGO70951.1"/>
    </source>
</evidence>
<reference evidence="2 3" key="1">
    <citation type="submission" date="2017-12" db="EMBL/GenBank/DDBJ databases">
        <title>Comparative genomics of Botrytis spp.</title>
        <authorList>
            <person name="Valero-Jimenez C.A."/>
            <person name="Tapia P."/>
            <person name="Veloso J."/>
            <person name="Silva-Moreno E."/>
            <person name="Staats M."/>
            <person name="Valdes J.H."/>
            <person name="Van Kan J.A.L."/>
        </authorList>
    </citation>
    <scope>NUCLEOTIDE SEQUENCE [LARGE SCALE GENOMIC DNA]</scope>
    <source>
        <strain evidence="2 3">Be9601</strain>
    </source>
</reference>
<name>A0A4Z1JB51_9HELO</name>
<feature type="chain" id="PRO_5021298403" description="Hypersensitive response-inducing protein" evidence="1">
    <location>
        <begin position="19"/>
        <end position="155"/>
    </location>
</feature>
<protein>
    <recommendedName>
        <fullName evidence="4">Hypersensitive response-inducing protein</fullName>
    </recommendedName>
</protein>
<comment type="caution">
    <text evidence="2">The sequence shown here is derived from an EMBL/GenBank/DDBJ whole genome shotgun (WGS) entry which is preliminary data.</text>
</comment>
<keyword evidence="3" id="KW-1185">Reference proteome</keyword>
<dbReference type="EMBL" id="PQXM01000639">
    <property type="protein sequence ID" value="TGO70951.1"/>
    <property type="molecule type" value="Genomic_DNA"/>
</dbReference>
<dbReference type="Proteomes" id="UP000297229">
    <property type="component" value="Unassembled WGS sequence"/>
</dbReference>
<dbReference type="AlphaFoldDB" id="A0A4Z1JB51"/>
<accession>A0A4Z1JB51</accession>
<organism evidence="2 3">
    <name type="scientific">Botrytis elliptica</name>
    <dbReference type="NCBI Taxonomy" id="278938"/>
    <lineage>
        <taxon>Eukaryota</taxon>
        <taxon>Fungi</taxon>
        <taxon>Dikarya</taxon>
        <taxon>Ascomycota</taxon>
        <taxon>Pezizomycotina</taxon>
        <taxon>Leotiomycetes</taxon>
        <taxon>Helotiales</taxon>
        <taxon>Sclerotiniaceae</taxon>
        <taxon>Botrytis</taxon>
    </lineage>
</organism>